<reference evidence="1 2" key="1">
    <citation type="submission" date="2020-10" db="EMBL/GenBank/DDBJ databases">
        <title>Sequencing the genomes of 1000 actinobacteria strains.</title>
        <authorList>
            <person name="Klenk H.-P."/>
        </authorList>
    </citation>
    <scope>NUCLEOTIDE SEQUENCE [LARGE SCALE GENOMIC DNA]</scope>
    <source>
        <strain evidence="1 2">DSM 46661</strain>
    </source>
</reference>
<sequence length="124" mass="13752">MLATPQVAAADYTSIDVGPVSMATSMECMGERRSVGDAWVTLNGDRITVRDHCADGNPVMARVQMTVNGTARYWTCYNTTGGGTTKVCDNDWPEGFVGFKTVIFFAWDGIREYRMGTLRHWRDG</sequence>
<proteinExistence type="predicted"/>
<evidence type="ECO:0000313" key="1">
    <source>
        <dbReference type="EMBL" id="MBE1573520.1"/>
    </source>
</evidence>
<accession>A0ABR9KYS9</accession>
<dbReference type="Proteomes" id="UP000656548">
    <property type="component" value="Unassembled WGS sequence"/>
</dbReference>
<name>A0ABR9KYS9_9PSEU</name>
<organism evidence="1 2">
    <name type="scientific">Amycolatopsis roodepoortensis</name>
    <dbReference type="NCBI Taxonomy" id="700274"/>
    <lineage>
        <taxon>Bacteria</taxon>
        <taxon>Bacillati</taxon>
        <taxon>Actinomycetota</taxon>
        <taxon>Actinomycetes</taxon>
        <taxon>Pseudonocardiales</taxon>
        <taxon>Pseudonocardiaceae</taxon>
        <taxon>Amycolatopsis</taxon>
    </lineage>
</organism>
<comment type="caution">
    <text evidence="1">The sequence shown here is derived from an EMBL/GenBank/DDBJ whole genome shotgun (WGS) entry which is preliminary data.</text>
</comment>
<dbReference type="RefSeq" id="WP_192741322.1">
    <property type="nucleotide sequence ID" value="NZ_JADBEJ010000001.1"/>
</dbReference>
<protein>
    <submittedName>
        <fullName evidence="1">Uncharacterized protein</fullName>
    </submittedName>
</protein>
<evidence type="ECO:0000313" key="2">
    <source>
        <dbReference type="Proteomes" id="UP000656548"/>
    </source>
</evidence>
<dbReference type="EMBL" id="JADBEJ010000001">
    <property type="protein sequence ID" value="MBE1573520.1"/>
    <property type="molecule type" value="Genomic_DNA"/>
</dbReference>
<gene>
    <name evidence="1" type="ORF">H4W30_000549</name>
</gene>
<keyword evidence="2" id="KW-1185">Reference proteome</keyword>